<sequence>MTALRECLYAMLACDEEGLRLLQLSVAVIGRAIADPAMAGVPGPSDGELLSFIADLITAARCERADPRPRVTASSPRTSAGASP</sequence>
<evidence type="ECO:0000256" key="1">
    <source>
        <dbReference type="SAM" id="MobiDB-lite"/>
    </source>
</evidence>
<dbReference type="SUPFAM" id="SSF48498">
    <property type="entry name" value="Tetracyclin repressor-like, C-terminal domain"/>
    <property type="match status" value="1"/>
</dbReference>
<evidence type="ECO:0000313" key="2">
    <source>
        <dbReference type="EMBL" id="REK89353.1"/>
    </source>
</evidence>
<dbReference type="Proteomes" id="UP000262477">
    <property type="component" value="Unassembled WGS sequence"/>
</dbReference>
<dbReference type="InterPro" id="IPR036271">
    <property type="entry name" value="Tet_transcr_reg_TetR-rel_C_sf"/>
</dbReference>
<dbReference type="AlphaFoldDB" id="A0A371Q4Q4"/>
<keyword evidence="3" id="KW-1185">Reference proteome</keyword>
<dbReference type="EMBL" id="QUAC01000127">
    <property type="protein sequence ID" value="REK89353.1"/>
    <property type="molecule type" value="Genomic_DNA"/>
</dbReference>
<reference evidence="2 3" key="1">
    <citation type="submission" date="2018-08" db="EMBL/GenBank/DDBJ databases">
        <title>Streptomyces NEAU-D10 sp. nov., a novel Actinomycete isolated from soil.</title>
        <authorList>
            <person name="Jin L."/>
        </authorList>
    </citation>
    <scope>NUCLEOTIDE SEQUENCE [LARGE SCALE GENOMIC DNA]</scope>
    <source>
        <strain evidence="2 3">NEAU-D10</strain>
    </source>
</reference>
<feature type="compositionally biased region" description="Polar residues" evidence="1">
    <location>
        <begin position="72"/>
        <end position="84"/>
    </location>
</feature>
<accession>A0A371Q4Q4</accession>
<name>A0A371Q4Q4_STRIH</name>
<organism evidence="2 3">
    <name type="scientific">Streptomyces inhibens</name>
    <dbReference type="NCBI Taxonomy" id="2293571"/>
    <lineage>
        <taxon>Bacteria</taxon>
        <taxon>Bacillati</taxon>
        <taxon>Actinomycetota</taxon>
        <taxon>Actinomycetes</taxon>
        <taxon>Kitasatosporales</taxon>
        <taxon>Streptomycetaceae</taxon>
        <taxon>Streptomyces</taxon>
    </lineage>
</organism>
<protein>
    <submittedName>
        <fullName evidence="2">Uncharacterized protein</fullName>
    </submittedName>
</protein>
<proteinExistence type="predicted"/>
<feature type="region of interest" description="Disordered" evidence="1">
    <location>
        <begin position="65"/>
        <end position="84"/>
    </location>
</feature>
<comment type="caution">
    <text evidence="2">The sequence shown here is derived from an EMBL/GenBank/DDBJ whole genome shotgun (WGS) entry which is preliminary data.</text>
</comment>
<gene>
    <name evidence="2" type="ORF">DY245_16450</name>
</gene>
<evidence type="ECO:0000313" key="3">
    <source>
        <dbReference type="Proteomes" id="UP000262477"/>
    </source>
</evidence>